<feature type="region of interest" description="Disordered" evidence="1">
    <location>
        <begin position="18"/>
        <end position="49"/>
    </location>
</feature>
<evidence type="ECO:0000313" key="3">
    <source>
        <dbReference type="Proteomes" id="UP000239874"/>
    </source>
</evidence>
<feature type="compositionally biased region" description="Low complexity" evidence="1">
    <location>
        <begin position="120"/>
        <end position="142"/>
    </location>
</feature>
<reference evidence="2 3" key="1">
    <citation type="submission" date="2018-02" db="EMBL/GenBank/DDBJ databases">
        <title>8 Nocardia nova and 1 Nocardia cyriacigeorgica strain used for evolution to TMP-SMX.</title>
        <authorList>
            <person name="Mehta H."/>
            <person name="Weng J."/>
            <person name="Shamoo Y."/>
        </authorList>
    </citation>
    <scope>NUCLEOTIDE SEQUENCE [LARGE SCALE GENOMIC DNA]</scope>
    <source>
        <strain evidence="2 3">MDA3139</strain>
    </source>
</reference>
<gene>
    <name evidence="2" type="ORF">C5E45_34440</name>
</gene>
<dbReference type="Gene3D" id="3.50.50.60">
    <property type="entry name" value="FAD/NAD(P)-binding domain"/>
    <property type="match status" value="1"/>
</dbReference>
<protein>
    <submittedName>
        <fullName evidence="2">Uncharacterized protein</fullName>
    </submittedName>
</protein>
<dbReference type="EMBL" id="PSZC01000053">
    <property type="protein sequence ID" value="PPJ28497.1"/>
    <property type="molecule type" value="Genomic_DNA"/>
</dbReference>
<dbReference type="AlphaFoldDB" id="A0A2S6A707"/>
<comment type="caution">
    <text evidence="2">The sequence shown here is derived from an EMBL/GenBank/DDBJ whole genome shotgun (WGS) entry which is preliminary data.</text>
</comment>
<evidence type="ECO:0000313" key="2">
    <source>
        <dbReference type="EMBL" id="PPJ28497.1"/>
    </source>
</evidence>
<name>A0A2S6A707_9NOCA</name>
<accession>A0A2S6A707</accession>
<organism evidence="2 3">
    <name type="scientific">Nocardia nova</name>
    <dbReference type="NCBI Taxonomy" id="37330"/>
    <lineage>
        <taxon>Bacteria</taxon>
        <taxon>Bacillati</taxon>
        <taxon>Actinomycetota</taxon>
        <taxon>Actinomycetes</taxon>
        <taxon>Mycobacteriales</taxon>
        <taxon>Nocardiaceae</taxon>
        <taxon>Nocardia</taxon>
    </lineage>
</organism>
<proteinExistence type="predicted"/>
<feature type="region of interest" description="Disordered" evidence="1">
    <location>
        <begin position="113"/>
        <end position="142"/>
    </location>
</feature>
<dbReference type="InterPro" id="IPR036188">
    <property type="entry name" value="FAD/NAD-bd_sf"/>
</dbReference>
<evidence type="ECO:0000256" key="1">
    <source>
        <dbReference type="SAM" id="MobiDB-lite"/>
    </source>
</evidence>
<sequence length="142" mass="14709">MSDVAKVIRLRDSDFEARQRPATRQWPSRPALRPVTSLTGRSAPASPSKLRSLCDLAGATIVNAVPRRLPLPGADAGGVLYLRSVDDSDRLRAALSTVSAIAIVISGPSTFARGRGARETTVTAPPAATAAAATSSPSQPPP</sequence>
<dbReference type="Proteomes" id="UP000239874">
    <property type="component" value="Unassembled WGS sequence"/>
</dbReference>